<gene>
    <name evidence="2" type="ORF">ECRASSUSDP1_LOCUS11197</name>
</gene>
<feature type="compositionally biased region" description="Basic residues" evidence="1">
    <location>
        <begin position="96"/>
        <end position="107"/>
    </location>
</feature>
<comment type="caution">
    <text evidence="2">The sequence shown here is derived from an EMBL/GenBank/DDBJ whole genome shotgun (WGS) entry which is preliminary data.</text>
</comment>
<dbReference type="EMBL" id="CAMPGE010011048">
    <property type="protein sequence ID" value="CAI2369893.1"/>
    <property type="molecule type" value="Genomic_DNA"/>
</dbReference>
<name>A0AAD1UI86_EUPCR</name>
<keyword evidence="3" id="KW-1185">Reference proteome</keyword>
<feature type="region of interest" description="Disordered" evidence="1">
    <location>
        <begin position="83"/>
        <end position="107"/>
    </location>
</feature>
<protein>
    <submittedName>
        <fullName evidence="2">Uncharacterized protein</fullName>
    </submittedName>
</protein>
<evidence type="ECO:0000256" key="1">
    <source>
        <dbReference type="SAM" id="MobiDB-lite"/>
    </source>
</evidence>
<dbReference type="InterPro" id="IPR010736">
    <property type="entry name" value="SHIPPO-rpt"/>
</dbReference>
<reference evidence="2" key="1">
    <citation type="submission" date="2023-07" db="EMBL/GenBank/DDBJ databases">
        <authorList>
            <consortium name="AG Swart"/>
            <person name="Singh M."/>
            <person name="Singh A."/>
            <person name="Seah K."/>
            <person name="Emmerich C."/>
        </authorList>
    </citation>
    <scope>NUCLEOTIDE SEQUENCE</scope>
    <source>
        <strain evidence="2">DP1</strain>
    </source>
</reference>
<feature type="region of interest" description="Disordered" evidence="1">
    <location>
        <begin position="22"/>
        <end position="55"/>
    </location>
</feature>
<organism evidence="2 3">
    <name type="scientific">Euplotes crassus</name>
    <dbReference type="NCBI Taxonomy" id="5936"/>
    <lineage>
        <taxon>Eukaryota</taxon>
        <taxon>Sar</taxon>
        <taxon>Alveolata</taxon>
        <taxon>Ciliophora</taxon>
        <taxon>Intramacronucleata</taxon>
        <taxon>Spirotrichea</taxon>
        <taxon>Hypotrichia</taxon>
        <taxon>Euplotida</taxon>
        <taxon>Euplotidae</taxon>
        <taxon>Moneuplotes</taxon>
    </lineage>
</organism>
<sequence>MKVSSVKGKSIESGIRVYSAKARDRSMEVSYGKKSHSHSKIAKGATVRQPTVQPSIPSKYQRILVNSKPKNTRFPKNYELKKLYNTAPGPGTYNHRQVKTQQRSRRTKPLDQFEQEVNRFPEEDILKAQEPGPADYDPEKPEKHKMCMSFYYKPEVARSLNMLTKWTKYSQVDGTTGSYARPITVNVYFKSENPPPGYYETEGRPKTQSFQAGHKHLFTSKSRRDTFQIKNEIPDVGAYEFEPPQEDLIPSAVFIGPTERKKVKINLYDPHKELQKEAGPGPAQYYNDEDSQVNKSTLAGSTIPSRHQQRAKSTKAKKRPKVLKSKFCLNRVPGTIGYNSTKENHTFTNAFQVSNTDRFGQAIEHKKPRDDKPAPWAYNAKVIPHKKPVSYSMGRINKIKPRVNRFKAPGPAYYKPLVEPKLTSYHLNAQNLWM</sequence>
<dbReference type="Pfam" id="PF07004">
    <property type="entry name" value="SHIPPO-rpt"/>
    <property type="match status" value="1"/>
</dbReference>
<dbReference type="AlphaFoldDB" id="A0AAD1UI86"/>
<evidence type="ECO:0000313" key="2">
    <source>
        <dbReference type="EMBL" id="CAI2369893.1"/>
    </source>
</evidence>
<accession>A0AAD1UI86</accession>
<proteinExistence type="predicted"/>
<evidence type="ECO:0000313" key="3">
    <source>
        <dbReference type="Proteomes" id="UP001295684"/>
    </source>
</evidence>
<dbReference type="Proteomes" id="UP001295684">
    <property type="component" value="Unassembled WGS sequence"/>
</dbReference>